<evidence type="ECO:0000313" key="3">
    <source>
        <dbReference type="Proteomes" id="UP000638560"/>
    </source>
</evidence>
<dbReference type="InterPro" id="IPR010982">
    <property type="entry name" value="Lambda_DNA-bd_dom_sf"/>
</dbReference>
<dbReference type="Proteomes" id="UP000638560">
    <property type="component" value="Unassembled WGS sequence"/>
</dbReference>
<dbReference type="Pfam" id="PF13560">
    <property type="entry name" value="HTH_31"/>
    <property type="match status" value="1"/>
</dbReference>
<evidence type="ECO:0000313" key="2">
    <source>
        <dbReference type="EMBL" id="MBF9129584.1"/>
    </source>
</evidence>
<dbReference type="SMART" id="SM00530">
    <property type="entry name" value="HTH_XRE"/>
    <property type="match status" value="1"/>
</dbReference>
<dbReference type="PANTHER" id="PTHR35010:SF2">
    <property type="entry name" value="BLL4672 PROTEIN"/>
    <property type="match status" value="1"/>
</dbReference>
<organism evidence="2 3">
    <name type="scientific">Plantactinospora alkalitolerans</name>
    <dbReference type="NCBI Taxonomy" id="2789879"/>
    <lineage>
        <taxon>Bacteria</taxon>
        <taxon>Bacillati</taxon>
        <taxon>Actinomycetota</taxon>
        <taxon>Actinomycetes</taxon>
        <taxon>Micromonosporales</taxon>
        <taxon>Micromonosporaceae</taxon>
        <taxon>Plantactinospora</taxon>
    </lineage>
</organism>
<dbReference type="EMBL" id="JADPUN010000124">
    <property type="protein sequence ID" value="MBF9129584.1"/>
    <property type="molecule type" value="Genomic_DNA"/>
</dbReference>
<gene>
    <name evidence="2" type="ORF">I0C86_11500</name>
</gene>
<reference evidence="2 3" key="1">
    <citation type="submission" date="2020-11" db="EMBL/GenBank/DDBJ databases">
        <title>A novel isolate from a Black sea contaminated sediment with potential to produce alkanes: Plantactinospora alkalitolerans sp. nov.</title>
        <authorList>
            <person name="Carro L."/>
            <person name="Veyisoglu A."/>
            <person name="Guven K."/>
            <person name="Schumann P."/>
            <person name="Klenk H.-P."/>
            <person name="Sahin N."/>
        </authorList>
    </citation>
    <scope>NUCLEOTIDE SEQUENCE [LARGE SCALE GENOMIC DNA]</scope>
    <source>
        <strain evidence="2 3">S1510</strain>
    </source>
</reference>
<dbReference type="Gene3D" id="3.30.450.180">
    <property type="match status" value="1"/>
</dbReference>
<dbReference type="InterPro" id="IPR001387">
    <property type="entry name" value="Cro/C1-type_HTH"/>
</dbReference>
<evidence type="ECO:0000259" key="1">
    <source>
        <dbReference type="PROSITE" id="PS50943"/>
    </source>
</evidence>
<dbReference type="Pfam" id="PF17765">
    <property type="entry name" value="MLTR_LBD"/>
    <property type="match status" value="1"/>
</dbReference>
<dbReference type="SUPFAM" id="SSF47413">
    <property type="entry name" value="lambda repressor-like DNA-binding domains"/>
    <property type="match status" value="1"/>
</dbReference>
<proteinExistence type="predicted"/>
<name>A0ABS0GU54_9ACTN</name>
<dbReference type="InterPro" id="IPR041413">
    <property type="entry name" value="MLTR_LBD"/>
</dbReference>
<sequence>MSSVRCPCLGQAEVGDRRDDGLVVNKGVNDLGGFLRSRRERLTPDAAGIEPGATRRRVPGLRREELAELAGVSIGYYTRLEQGVSGSASGAVIDALAAALQLSPAEHEHLRILAAPRRPTRPRARRSKLRPSVRELLAAMPGTPAIVIDHRADVLAWNRLGHALLAGHVDVDAPDMRIRPNIARMLFLDPHHRALYRDWHAKAQVTVAALHQAVARHPADPELEQLVGQLGVDSPEFARMWVRRPVRTCSYYLRELDHPVVGRVTLANETVTLPDDDQQIGLFYARPGTSDADALTLLAQSLERRIAPGILSRKEKAR</sequence>
<dbReference type="PROSITE" id="PS50943">
    <property type="entry name" value="HTH_CROC1"/>
    <property type="match status" value="1"/>
</dbReference>
<accession>A0ABS0GU54</accession>
<comment type="caution">
    <text evidence="2">The sequence shown here is derived from an EMBL/GenBank/DDBJ whole genome shotgun (WGS) entry which is preliminary data.</text>
</comment>
<dbReference type="CDD" id="cd00093">
    <property type="entry name" value="HTH_XRE"/>
    <property type="match status" value="1"/>
</dbReference>
<feature type="domain" description="HTH cro/C1-type" evidence="1">
    <location>
        <begin position="60"/>
        <end position="107"/>
    </location>
</feature>
<protein>
    <submittedName>
        <fullName evidence="2">Helix-turn-helix domain-containing protein</fullName>
    </submittedName>
</protein>
<dbReference type="Gene3D" id="1.10.260.40">
    <property type="entry name" value="lambda repressor-like DNA-binding domains"/>
    <property type="match status" value="1"/>
</dbReference>
<keyword evidence="3" id="KW-1185">Reference proteome</keyword>
<dbReference type="PANTHER" id="PTHR35010">
    <property type="entry name" value="BLL4672 PROTEIN-RELATED"/>
    <property type="match status" value="1"/>
</dbReference>